<protein>
    <recommendedName>
        <fullName evidence="1">Neutral/alkaline non-lysosomal ceramidase C-terminal domain-containing protein</fullName>
    </recommendedName>
</protein>
<dbReference type="OrthoDB" id="191371at2759"/>
<sequence length="80" mass="9364">NNLRIEGTFMTVDQQVSGGWETVRTDLHDFTIFEWKRDNLVLGYSTTTLSWYVPHSPFAWFLLIIPFPSSGRSRMARLVR</sequence>
<proteinExistence type="predicted"/>
<dbReference type="InterPro" id="IPR038445">
    <property type="entry name" value="NCDase_C_sf"/>
</dbReference>
<keyword evidence="3" id="KW-1185">Reference proteome</keyword>
<dbReference type="AlphaFoldDB" id="A0A067M8I5"/>
<feature type="non-terminal residue" evidence="2">
    <location>
        <position position="1"/>
    </location>
</feature>
<evidence type="ECO:0000313" key="3">
    <source>
        <dbReference type="Proteomes" id="UP000027195"/>
    </source>
</evidence>
<dbReference type="Proteomes" id="UP000027195">
    <property type="component" value="Unassembled WGS sequence"/>
</dbReference>
<dbReference type="Gene3D" id="2.60.40.2300">
    <property type="entry name" value="Neutral/alkaline non-lysosomal ceramidase, C-terminal domain"/>
    <property type="match status" value="1"/>
</dbReference>
<evidence type="ECO:0000313" key="2">
    <source>
        <dbReference type="EMBL" id="KDQ08182.1"/>
    </source>
</evidence>
<dbReference type="EMBL" id="KL198094">
    <property type="protein sequence ID" value="KDQ08182.1"/>
    <property type="molecule type" value="Genomic_DNA"/>
</dbReference>
<dbReference type="Pfam" id="PF17048">
    <property type="entry name" value="Ceramidse_alk_C"/>
    <property type="match status" value="1"/>
</dbReference>
<organism evidence="2 3">
    <name type="scientific">Botryobasidium botryosum (strain FD-172 SS1)</name>
    <dbReference type="NCBI Taxonomy" id="930990"/>
    <lineage>
        <taxon>Eukaryota</taxon>
        <taxon>Fungi</taxon>
        <taxon>Dikarya</taxon>
        <taxon>Basidiomycota</taxon>
        <taxon>Agaricomycotina</taxon>
        <taxon>Agaricomycetes</taxon>
        <taxon>Cantharellales</taxon>
        <taxon>Botryobasidiaceae</taxon>
        <taxon>Botryobasidium</taxon>
    </lineage>
</organism>
<gene>
    <name evidence="2" type="ORF">BOTBODRAFT_119012</name>
</gene>
<name>A0A067M8I5_BOTB1</name>
<feature type="domain" description="Neutral/alkaline non-lysosomal ceramidase C-terminal" evidence="1">
    <location>
        <begin position="1"/>
        <end position="55"/>
    </location>
</feature>
<accession>A0A067M8I5</accession>
<dbReference type="STRING" id="930990.A0A067M8I5"/>
<dbReference type="InParanoid" id="A0A067M8I5"/>
<dbReference type="HOGENOM" id="CLU_2596466_0_0_1"/>
<evidence type="ECO:0000259" key="1">
    <source>
        <dbReference type="Pfam" id="PF17048"/>
    </source>
</evidence>
<reference evidence="3" key="1">
    <citation type="journal article" date="2014" name="Proc. Natl. Acad. Sci. U.S.A.">
        <title>Extensive sampling of basidiomycete genomes demonstrates inadequacy of the white-rot/brown-rot paradigm for wood decay fungi.</title>
        <authorList>
            <person name="Riley R."/>
            <person name="Salamov A.A."/>
            <person name="Brown D.W."/>
            <person name="Nagy L.G."/>
            <person name="Floudas D."/>
            <person name="Held B.W."/>
            <person name="Levasseur A."/>
            <person name="Lombard V."/>
            <person name="Morin E."/>
            <person name="Otillar R."/>
            <person name="Lindquist E.A."/>
            <person name="Sun H."/>
            <person name="LaButti K.M."/>
            <person name="Schmutz J."/>
            <person name="Jabbour D."/>
            <person name="Luo H."/>
            <person name="Baker S.E."/>
            <person name="Pisabarro A.G."/>
            <person name="Walton J.D."/>
            <person name="Blanchette R.A."/>
            <person name="Henrissat B."/>
            <person name="Martin F."/>
            <person name="Cullen D."/>
            <person name="Hibbett D.S."/>
            <person name="Grigoriev I.V."/>
        </authorList>
    </citation>
    <scope>NUCLEOTIDE SEQUENCE [LARGE SCALE GENOMIC DNA]</scope>
    <source>
        <strain evidence="3">FD-172 SS1</strain>
    </source>
</reference>
<dbReference type="InterPro" id="IPR031331">
    <property type="entry name" value="NEUT/ALK_ceramidase_C"/>
</dbReference>